<evidence type="ECO:0000313" key="1">
    <source>
        <dbReference type="EMBL" id="CAL5979819.1"/>
    </source>
</evidence>
<sequence>MLKHRSLFLFGPQRSCCSSQKSLCQSTFALPKLKYCQTAIPKEPSPKQLEIISQPQFQLSPLSRYQKLSQESQESFESAHLESAFKHINQSLGFSQRAEIIGVFQLQIQHLKQLHARISELQVLANIHQQKLDALQNGQILIISENNK</sequence>
<organism evidence="1 2">
    <name type="scientific">Hexamita inflata</name>
    <dbReference type="NCBI Taxonomy" id="28002"/>
    <lineage>
        <taxon>Eukaryota</taxon>
        <taxon>Metamonada</taxon>
        <taxon>Diplomonadida</taxon>
        <taxon>Hexamitidae</taxon>
        <taxon>Hexamitinae</taxon>
        <taxon>Hexamita</taxon>
    </lineage>
</organism>
<comment type="caution">
    <text evidence="1">The sequence shown here is derived from an EMBL/GenBank/DDBJ whole genome shotgun (WGS) entry which is preliminary data.</text>
</comment>
<accession>A0ABP1GV78</accession>
<dbReference type="EMBL" id="CAXDID020000011">
    <property type="protein sequence ID" value="CAL5979819.1"/>
    <property type="molecule type" value="Genomic_DNA"/>
</dbReference>
<reference evidence="1 2" key="1">
    <citation type="submission" date="2024-07" db="EMBL/GenBank/DDBJ databases">
        <authorList>
            <person name="Akdeniz Z."/>
        </authorList>
    </citation>
    <scope>NUCLEOTIDE SEQUENCE [LARGE SCALE GENOMIC DNA]</scope>
</reference>
<name>A0ABP1GV78_9EUKA</name>
<proteinExistence type="predicted"/>
<protein>
    <submittedName>
        <fullName evidence="1">Hypothetical_protein</fullName>
    </submittedName>
</protein>
<keyword evidence="2" id="KW-1185">Reference proteome</keyword>
<gene>
    <name evidence="1" type="ORF">HINF_LOCUS5882</name>
</gene>
<dbReference type="Proteomes" id="UP001642409">
    <property type="component" value="Unassembled WGS sequence"/>
</dbReference>
<evidence type="ECO:0000313" key="2">
    <source>
        <dbReference type="Proteomes" id="UP001642409"/>
    </source>
</evidence>